<dbReference type="InterPro" id="IPR027417">
    <property type="entry name" value="P-loop_NTPase"/>
</dbReference>
<comment type="subunit">
    <text evidence="8">Homodimer.</text>
</comment>
<keyword evidence="5 8" id="KW-0067">ATP-binding</keyword>
<gene>
    <name evidence="10" type="ORF">EKL98_07895</name>
</gene>
<evidence type="ECO:0000256" key="1">
    <source>
        <dbReference type="ARBA" id="ARBA00007352"/>
    </source>
</evidence>
<comment type="similarity">
    <text evidence="8">Belongs to the Mrp/NBP35 ATP-binding proteins family.</text>
</comment>
<reference evidence="10 11" key="1">
    <citation type="submission" date="2018-12" db="EMBL/GenBank/DDBJ databases">
        <title>Flavobacterium sp. nov., isolated from glacier ice.</title>
        <authorList>
            <person name="Liu Q."/>
            <person name="Xin Y.-H."/>
        </authorList>
    </citation>
    <scope>NUCLEOTIDE SEQUENCE [LARGE SCALE GENOMIC DNA]</scope>
    <source>
        <strain evidence="10 11">RB1N8</strain>
    </source>
</reference>
<dbReference type="HAMAP" id="MF_02040">
    <property type="entry name" value="Mrp_NBP35"/>
    <property type="match status" value="1"/>
</dbReference>
<dbReference type="InterPro" id="IPR019591">
    <property type="entry name" value="Mrp/NBP35_ATP-bd"/>
</dbReference>
<name>A0A3S0PIW4_9FLAO</name>
<dbReference type="PANTHER" id="PTHR42961">
    <property type="entry name" value="IRON-SULFUR PROTEIN NUBPL"/>
    <property type="match status" value="1"/>
</dbReference>
<dbReference type="GO" id="GO:0046872">
    <property type="term" value="F:metal ion binding"/>
    <property type="evidence" value="ECO:0007669"/>
    <property type="project" value="UniProtKB-KW"/>
</dbReference>
<feature type="domain" description="MIP18 family-like" evidence="9">
    <location>
        <begin position="6"/>
        <end position="76"/>
    </location>
</feature>
<dbReference type="InterPro" id="IPR002744">
    <property type="entry name" value="MIP18-like"/>
</dbReference>
<evidence type="ECO:0000256" key="2">
    <source>
        <dbReference type="ARBA" id="ARBA00008205"/>
    </source>
</evidence>
<evidence type="ECO:0000313" key="10">
    <source>
        <dbReference type="EMBL" id="RTZ04856.1"/>
    </source>
</evidence>
<dbReference type="GO" id="GO:0051539">
    <property type="term" value="F:4 iron, 4 sulfur cluster binding"/>
    <property type="evidence" value="ECO:0007669"/>
    <property type="project" value="TreeGrafter"/>
</dbReference>
<keyword evidence="8" id="KW-0378">Hydrolase</keyword>
<dbReference type="InterPro" id="IPR033756">
    <property type="entry name" value="YlxH/NBP35"/>
</dbReference>
<evidence type="ECO:0000256" key="3">
    <source>
        <dbReference type="ARBA" id="ARBA00022723"/>
    </source>
</evidence>
<dbReference type="Gene3D" id="3.40.50.300">
    <property type="entry name" value="P-loop containing nucleotide triphosphate hydrolases"/>
    <property type="match status" value="1"/>
</dbReference>
<proteinExistence type="inferred from homology"/>
<evidence type="ECO:0000256" key="8">
    <source>
        <dbReference type="HAMAP-Rule" id="MF_02040"/>
    </source>
</evidence>
<keyword evidence="4 8" id="KW-0547">Nucleotide-binding</keyword>
<evidence type="ECO:0000256" key="7">
    <source>
        <dbReference type="ARBA" id="ARBA00023014"/>
    </source>
</evidence>
<keyword evidence="6 8" id="KW-0408">Iron</keyword>
<dbReference type="EMBL" id="RYDJ01000007">
    <property type="protein sequence ID" value="RTZ04856.1"/>
    <property type="molecule type" value="Genomic_DNA"/>
</dbReference>
<keyword evidence="7 8" id="KW-0411">Iron-sulfur</keyword>
<evidence type="ECO:0000259" key="9">
    <source>
        <dbReference type="Pfam" id="PF01883"/>
    </source>
</evidence>
<comment type="function">
    <text evidence="8">Binds and transfers iron-sulfur (Fe-S) clusters to target apoproteins. Can hydrolyze ATP.</text>
</comment>
<dbReference type="FunFam" id="3.40.50.300:FF:001119">
    <property type="entry name" value="Iron-sulfur cluster carrier protein"/>
    <property type="match status" value="1"/>
</dbReference>
<dbReference type="RefSeq" id="WP_126561985.1">
    <property type="nucleotide sequence ID" value="NZ_RYDJ01000007.1"/>
</dbReference>
<dbReference type="GO" id="GO:0005524">
    <property type="term" value="F:ATP binding"/>
    <property type="evidence" value="ECO:0007669"/>
    <property type="project" value="UniProtKB-UniRule"/>
</dbReference>
<dbReference type="PROSITE" id="PS01215">
    <property type="entry name" value="MRP"/>
    <property type="match status" value="1"/>
</dbReference>
<dbReference type="InterPro" id="IPR034904">
    <property type="entry name" value="FSCA_dom_sf"/>
</dbReference>
<dbReference type="GO" id="GO:0016226">
    <property type="term" value="P:iron-sulfur cluster assembly"/>
    <property type="evidence" value="ECO:0007669"/>
    <property type="project" value="InterPro"/>
</dbReference>
<accession>A0A3S0PIW4</accession>
<dbReference type="SUPFAM" id="SSF52540">
    <property type="entry name" value="P-loop containing nucleoside triphosphate hydrolases"/>
    <property type="match status" value="1"/>
</dbReference>
<evidence type="ECO:0000256" key="6">
    <source>
        <dbReference type="ARBA" id="ARBA00023004"/>
    </source>
</evidence>
<dbReference type="InterPro" id="IPR044304">
    <property type="entry name" value="NUBPL-like"/>
</dbReference>
<comment type="caution">
    <text evidence="10">The sequence shown here is derived from an EMBL/GenBank/DDBJ whole genome shotgun (WGS) entry which is preliminary data.</text>
</comment>
<dbReference type="Proteomes" id="UP000280825">
    <property type="component" value="Unassembled WGS sequence"/>
</dbReference>
<dbReference type="Pfam" id="PF10609">
    <property type="entry name" value="ParA"/>
    <property type="match status" value="1"/>
</dbReference>
<protein>
    <recommendedName>
        <fullName evidence="8">Iron-sulfur cluster carrier protein</fullName>
    </recommendedName>
</protein>
<dbReference type="PANTHER" id="PTHR42961:SF2">
    <property type="entry name" value="IRON-SULFUR PROTEIN NUBPL"/>
    <property type="match status" value="1"/>
</dbReference>
<dbReference type="Gene3D" id="3.30.300.130">
    <property type="entry name" value="Fe-S cluster assembly (FSCA)"/>
    <property type="match status" value="1"/>
</dbReference>
<dbReference type="SUPFAM" id="SSF117916">
    <property type="entry name" value="Fe-S cluster assembly (FSCA) domain-like"/>
    <property type="match status" value="1"/>
</dbReference>
<comment type="similarity">
    <text evidence="2">In the C-terminal section; belongs to the Mrp/NBP35 ATP-binding proteins family.</text>
</comment>
<dbReference type="AlphaFoldDB" id="A0A3S0PIW4"/>
<dbReference type="Pfam" id="PF01883">
    <property type="entry name" value="FeS_assembly_P"/>
    <property type="match status" value="1"/>
</dbReference>
<keyword evidence="3 8" id="KW-0479">Metal-binding</keyword>
<keyword evidence="11" id="KW-1185">Reference proteome</keyword>
<dbReference type="CDD" id="cd02037">
    <property type="entry name" value="Mrp_NBP35"/>
    <property type="match status" value="1"/>
</dbReference>
<comment type="similarity">
    <text evidence="1">In the N-terminal section; belongs to the MIP18 family.</text>
</comment>
<dbReference type="InterPro" id="IPR000808">
    <property type="entry name" value="Mrp-like_CS"/>
</dbReference>
<evidence type="ECO:0000256" key="5">
    <source>
        <dbReference type="ARBA" id="ARBA00022840"/>
    </source>
</evidence>
<dbReference type="GO" id="GO:0016887">
    <property type="term" value="F:ATP hydrolysis activity"/>
    <property type="evidence" value="ECO:0007669"/>
    <property type="project" value="UniProtKB-UniRule"/>
</dbReference>
<organism evidence="10 11">
    <name type="scientific">Flavobacterium bomense</name>
    <dbReference type="NCBI Taxonomy" id="2497483"/>
    <lineage>
        <taxon>Bacteria</taxon>
        <taxon>Pseudomonadati</taxon>
        <taxon>Bacteroidota</taxon>
        <taxon>Flavobacteriia</taxon>
        <taxon>Flavobacteriales</taxon>
        <taxon>Flavobacteriaceae</taxon>
        <taxon>Flavobacterium</taxon>
    </lineage>
</organism>
<evidence type="ECO:0000256" key="4">
    <source>
        <dbReference type="ARBA" id="ARBA00022741"/>
    </source>
</evidence>
<evidence type="ECO:0000313" key="11">
    <source>
        <dbReference type="Proteomes" id="UP000280825"/>
    </source>
</evidence>
<dbReference type="GO" id="GO:0140663">
    <property type="term" value="F:ATP-dependent FeS chaperone activity"/>
    <property type="evidence" value="ECO:0007669"/>
    <property type="project" value="InterPro"/>
</dbReference>
<feature type="binding site" evidence="8">
    <location>
        <begin position="109"/>
        <end position="116"/>
    </location>
    <ligand>
        <name>ATP</name>
        <dbReference type="ChEBI" id="CHEBI:30616"/>
    </ligand>
</feature>
<sequence>MPEITKEDILKILTNVVEPDLKRSIVELGLVNDIHVEGNIISFIVKISSPTMNSKKIVKEACMDSLLQALGTDIKVDIDMQALPGFKDRAPELRTILPGVKHIIAIASGKGGVGKSTVSANLAVGLSQLGAKVGLLDADIYGPSMPLMFDLVNRKPEVSNDSGRNLIEPIVSHGVGVLSIGFFTEASQALPWRGPMVSKALIQLFQDADWGNLDYLLVDLPPGTGDIHLTLVDKIPLTGAIVVSTPQEVALADARKGIDMFRMPMVNVPVLGLVENMAYYISEGNPDKKEYIFGKDGAKKLAEEMNVPLLGQIPLITRIREAGDVGAPAALNENTIESKIFKDLALKVMGCVKDIKAVKTNN</sequence>